<evidence type="ECO:0000256" key="5">
    <source>
        <dbReference type="ARBA" id="ARBA00022692"/>
    </source>
</evidence>
<dbReference type="InterPro" id="IPR001128">
    <property type="entry name" value="Cyt_P450"/>
</dbReference>
<dbReference type="PRINTS" id="PR00465">
    <property type="entry name" value="EP450IV"/>
</dbReference>
<dbReference type="OrthoDB" id="1844152at2759"/>
<gene>
    <name evidence="13" type="ORF">BKA55DRAFT_675404</name>
</gene>
<reference evidence="13" key="1">
    <citation type="journal article" date="2021" name="Nat. Commun.">
        <title>Genetic determinants of endophytism in the Arabidopsis root mycobiome.</title>
        <authorList>
            <person name="Mesny F."/>
            <person name="Miyauchi S."/>
            <person name="Thiergart T."/>
            <person name="Pickel B."/>
            <person name="Atanasova L."/>
            <person name="Karlsson M."/>
            <person name="Huettel B."/>
            <person name="Barry K.W."/>
            <person name="Haridas S."/>
            <person name="Chen C."/>
            <person name="Bauer D."/>
            <person name="Andreopoulos W."/>
            <person name="Pangilinan J."/>
            <person name="LaButti K."/>
            <person name="Riley R."/>
            <person name="Lipzen A."/>
            <person name="Clum A."/>
            <person name="Drula E."/>
            <person name="Henrissat B."/>
            <person name="Kohler A."/>
            <person name="Grigoriev I.V."/>
            <person name="Martin F.M."/>
            <person name="Hacquard S."/>
        </authorList>
    </citation>
    <scope>NUCLEOTIDE SEQUENCE</scope>
    <source>
        <strain evidence="13">MPI-CAGE-AT-0023</strain>
    </source>
</reference>
<protein>
    <submittedName>
        <fullName evidence="13">Cytochrome P450</fullName>
    </submittedName>
</protein>
<feature type="transmembrane region" description="Helical" evidence="12">
    <location>
        <begin position="541"/>
        <end position="563"/>
    </location>
</feature>
<feature type="transmembrane region" description="Helical" evidence="12">
    <location>
        <begin position="723"/>
        <end position="744"/>
    </location>
</feature>
<keyword evidence="14" id="KW-1185">Reference proteome</keyword>
<dbReference type="GO" id="GO:0016705">
    <property type="term" value="F:oxidoreductase activity, acting on paired donors, with incorporation or reduction of molecular oxygen"/>
    <property type="evidence" value="ECO:0007669"/>
    <property type="project" value="InterPro"/>
</dbReference>
<evidence type="ECO:0000256" key="12">
    <source>
        <dbReference type="SAM" id="Phobius"/>
    </source>
</evidence>
<keyword evidence="9" id="KW-0503">Monooxygenase</keyword>
<dbReference type="GO" id="GO:0020037">
    <property type="term" value="F:heme binding"/>
    <property type="evidence" value="ECO:0007669"/>
    <property type="project" value="InterPro"/>
</dbReference>
<dbReference type="Pfam" id="PF00067">
    <property type="entry name" value="p450"/>
    <property type="match status" value="1"/>
</dbReference>
<keyword evidence="8 11" id="KW-0408">Iron</keyword>
<comment type="similarity">
    <text evidence="3">Belongs to the cytochrome P450 family.</text>
</comment>
<dbReference type="RefSeq" id="XP_046050465.1">
    <property type="nucleotide sequence ID" value="XM_046198068.1"/>
</dbReference>
<proteinExistence type="inferred from homology"/>
<feature type="transmembrane region" description="Helical" evidence="12">
    <location>
        <begin position="605"/>
        <end position="627"/>
    </location>
</feature>
<dbReference type="EMBL" id="JAGMUX010000007">
    <property type="protein sequence ID" value="KAH7254218.1"/>
    <property type="molecule type" value="Genomic_DNA"/>
</dbReference>
<evidence type="ECO:0000313" key="14">
    <source>
        <dbReference type="Proteomes" id="UP000720189"/>
    </source>
</evidence>
<evidence type="ECO:0000256" key="3">
    <source>
        <dbReference type="ARBA" id="ARBA00010617"/>
    </source>
</evidence>
<evidence type="ECO:0000313" key="13">
    <source>
        <dbReference type="EMBL" id="KAH7254218.1"/>
    </source>
</evidence>
<evidence type="ECO:0000256" key="7">
    <source>
        <dbReference type="ARBA" id="ARBA00022989"/>
    </source>
</evidence>
<dbReference type="Gene3D" id="1.10.630.10">
    <property type="entry name" value="Cytochrome P450"/>
    <property type="match status" value="1"/>
</dbReference>
<dbReference type="GeneID" id="70228022"/>
<evidence type="ECO:0000256" key="4">
    <source>
        <dbReference type="ARBA" id="ARBA00022617"/>
    </source>
</evidence>
<sequence>MGKYLLAFLSVWAIYLVFLYHRFFSPLRHLPQPKGTSFINGHWAESVSQPAGLPFRHWSRTIENNGLIRYKHLFNQERLVVTNPEGLKEVLGQNSYDYVKPHLLRAMVGKILGYGLLLSEGDVHKMQRKNLMPAFSFRHIKELYPVFWSKAQELVHGIEKELKEESTSEIDIVDWASRASLDIIGSAGMGHEFKSLADPSIEDTMKMYGSMVKQSRGAKLLTVLQLVLPSIITDYLPFQRNMGVLAASRAARETSQRLINAKKVQMAAKEKLSPDIISTALGSGHFTDEGLVDTMMTFLAAGHETSAAALTWTIFLLAKNHDVQDRLREEIRQNVDGLTDDVDAKKLDGLSYLHAVCQESLRLYAPIPFTVRDALKDTQILGTFVPRGTMVILCPWAINRAHELWGPDADDFNPERWMAPGQANSGGSKNNYAFLTFLHGPRGCIGQKFSLAELMALTCALVGRYRFDIDKDYEVRDITDGIVAKPSKGLKVSVEEVHGWPSAFSYSSLFIQAIMSIADGSYARGDLLNGCKDLIPGLQNAYGYVPSLAAGIVFCLIFAATGIYHIVRSFQKRKATSYLLAISSYIELIGWIGRTWSSKCAYNKIAFLLQITTLVVAPIFVAAAIYVTLGYLIKAVGPQYSVIRPKLYLWIFLVVDVLALLIQAGGGGLASGAANKGKDTKPGANLMVAGIIFQLVSMTGFCILFAIFVLRTRGLELVKGQRFVIYATIISVVFVYIRCIYRTVELLEGWDGKLMKTEGYFIGLDGVCIAVAILIFCIFDPAVLLDHEKEPELSFNELNTVSTK</sequence>
<keyword evidence="4 11" id="KW-0349">Heme</keyword>
<dbReference type="PANTHER" id="PTHR24305:SF166">
    <property type="entry name" value="CYTOCHROME P450 12A4, MITOCHONDRIAL-RELATED"/>
    <property type="match status" value="1"/>
</dbReference>
<dbReference type="CDD" id="cd11069">
    <property type="entry name" value="CYP_FUM15-like"/>
    <property type="match status" value="1"/>
</dbReference>
<feature type="transmembrane region" description="Helical" evidence="12">
    <location>
        <begin position="6"/>
        <end position="24"/>
    </location>
</feature>
<accession>A0A9P9KAM1</accession>
<dbReference type="SUPFAM" id="SSF48264">
    <property type="entry name" value="Cytochrome P450"/>
    <property type="match status" value="1"/>
</dbReference>
<evidence type="ECO:0000256" key="10">
    <source>
        <dbReference type="ARBA" id="ARBA00023136"/>
    </source>
</evidence>
<comment type="caution">
    <text evidence="13">The sequence shown here is derived from an EMBL/GenBank/DDBJ whole genome shotgun (WGS) entry which is preliminary data.</text>
</comment>
<comment type="subcellular location">
    <subcellularLocation>
        <location evidence="2">Membrane</location>
        <topology evidence="2">Multi-pass membrane protein</topology>
    </subcellularLocation>
</comment>
<feature type="transmembrane region" description="Helical" evidence="12">
    <location>
        <begin position="686"/>
        <end position="711"/>
    </location>
</feature>
<dbReference type="AlphaFoldDB" id="A0A9P9KAM1"/>
<organism evidence="13 14">
    <name type="scientific">Fusarium redolens</name>
    <dbReference type="NCBI Taxonomy" id="48865"/>
    <lineage>
        <taxon>Eukaryota</taxon>
        <taxon>Fungi</taxon>
        <taxon>Dikarya</taxon>
        <taxon>Ascomycota</taxon>
        <taxon>Pezizomycotina</taxon>
        <taxon>Sordariomycetes</taxon>
        <taxon>Hypocreomycetidae</taxon>
        <taxon>Hypocreales</taxon>
        <taxon>Nectriaceae</taxon>
        <taxon>Fusarium</taxon>
        <taxon>Fusarium redolens species complex</taxon>
    </lineage>
</organism>
<feature type="transmembrane region" description="Helical" evidence="12">
    <location>
        <begin position="575"/>
        <end position="593"/>
    </location>
</feature>
<dbReference type="Pfam" id="PF04479">
    <property type="entry name" value="RTA1"/>
    <property type="match status" value="1"/>
</dbReference>
<dbReference type="Proteomes" id="UP000720189">
    <property type="component" value="Unassembled WGS sequence"/>
</dbReference>
<keyword evidence="5 12" id="KW-0812">Transmembrane</keyword>
<keyword evidence="9" id="KW-0560">Oxidoreductase</keyword>
<dbReference type="GO" id="GO:0005506">
    <property type="term" value="F:iron ion binding"/>
    <property type="evidence" value="ECO:0007669"/>
    <property type="project" value="InterPro"/>
</dbReference>
<evidence type="ECO:0000256" key="1">
    <source>
        <dbReference type="ARBA" id="ARBA00001971"/>
    </source>
</evidence>
<dbReference type="GO" id="GO:0004497">
    <property type="term" value="F:monooxygenase activity"/>
    <property type="evidence" value="ECO:0007669"/>
    <property type="project" value="UniProtKB-KW"/>
</dbReference>
<feature type="transmembrane region" description="Helical" evidence="12">
    <location>
        <begin position="759"/>
        <end position="779"/>
    </location>
</feature>
<dbReference type="FunFam" id="1.10.630.10:FF:000051">
    <property type="entry name" value="Cytochrome P450 monooxygenase (Fum15)"/>
    <property type="match status" value="1"/>
</dbReference>
<evidence type="ECO:0000256" key="11">
    <source>
        <dbReference type="PIRSR" id="PIRSR602403-1"/>
    </source>
</evidence>
<keyword evidence="10 12" id="KW-0472">Membrane</keyword>
<feature type="binding site" description="axial binding residue" evidence="11">
    <location>
        <position position="444"/>
    </location>
    <ligand>
        <name>heme</name>
        <dbReference type="ChEBI" id="CHEBI:30413"/>
    </ligand>
    <ligandPart>
        <name>Fe</name>
        <dbReference type="ChEBI" id="CHEBI:18248"/>
    </ligandPart>
</feature>
<dbReference type="InterPro" id="IPR002403">
    <property type="entry name" value="Cyt_P450_E_grp-IV"/>
</dbReference>
<dbReference type="InterPro" id="IPR036396">
    <property type="entry name" value="Cyt_P450_sf"/>
</dbReference>
<comment type="cofactor">
    <cofactor evidence="1 11">
        <name>heme</name>
        <dbReference type="ChEBI" id="CHEBI:30413"/>
    </cofactor>
</comment>
<dbReference type="InterPro" id="IPR007568">
    <property type="entry name" value="RTA1"/>
</dbReference>
<evidence type="ECO:0000256" key="8">
    <source>
        <dbReference type="ARBA" id="ARBA00023004"/>
    </source>
</evidence>
<keyword evidence="7 12" id="KW-1133">Transmembrane helix</keyword>
<keyword evidence="6 11" id="KW-0479">Metal-binding</keyword>
<name>A0A9P9KAM1_FUSRE</name>
<feature type="transmembrane region" description="Helical" evidence="12">
    <location>
        <begin position="647"/>
        <end position="666"/>
    </location>
</feature>
<evidence type="ECO:0000256" key="2">
    <source>
        <dbReference type="ARBA" id="ARBA00004141"/>
    </source>
</evidence>
<dbReference type="GO" id="GO:0016020">
    <property type="term" value="C:membrane"/>
    <property type="evidence" value="ECO:0007669"/>
    <property type="project" value="UniProtKB-SubCell"/>
</dbReference>
<evidence type="ECO:0000256" key="6">
    <source>
        <dbReference type="ARBA" id="ARBA00022723"/>
    </source>
</evidence>
<dbReference type="PANTHER" id="PTHR24305">
    <property type="entry name" value="CYTOCHROME P450"/>
    <property type="match status" value="1"/>
</dbReference>
<dbReference type="PRINTS" id="PR00385">
    <property type="entry name" value="P450"/>
</dbReference>
<dbReference type="InterPro" id="IPR050121">
    <property type="entry name" value="Cytochrome_P450_monoxygenase"/>
</dbReference>
<evidence type="ECO:0000256" key="9">
    <source>
        <dbReference type="ARBA" id="ARBA00023033"/>
    </source>
</evidence>